<feature type="transmembrane region" description="Helical" evidence="2">
    <location>
        <begin position="73"/>
        <end position="99"/>
    </location>
</feature>
<reference evidence="3 4" key="1">
    <citation type="submission" date="2019-02" db="EMBL/GenBank/DDBJ databases">
        <title>Genomic Encyclopedia of Type Strains, Phase IV (KMG-IV): sequencing the most valuable type-strain genomes for metagenomic binning, comparative biology and taxonomic classification.</title>
        <authorList>
            <person name="Goeker M."/>
        </authorList>
    </citation>
    <scope>NUCLEOTIDE SEQUENCE [LARGE SCALE GENOMIC DNA]</scope>
    <source>
        <strain evidence="3 4">DSM 101727</strain>
    </source>
</reference>
<dbReference type="RefSeq" id="WP_130347639.1">
    <property type="nucleotide sequence ID" value="NZ_SGWQ01000011.1"/>
</dbReference>
<protein>
    <submittedName>
        <fullName evidence="3">UPF0716 protein FxsA</fullName>
    </submittedName>
</protein>
<dbReference type="OrthoDB" id="9792788at2"/>
<name>A0A4Q7KHE9_9PSEU</name>
<dbReference type="GO" id="GO:0016020">
    <property type="term" value="C:membrane"/>
    <property type="evidence" value="ECO:0007669"/>
    <property type="project" value="InterPro"/>
</dbReference>
<sequence>MPVLLLILLAMVVEITVIVLVGSAIGALATILLLVLASVVGIALLRREGTRALAAFGDAVRSRRAPQREMADGVLIGVAGMLVLVPGFVSDVLALALLLPPTRALIRKRLLRRAEQQQKVAYPGGMVVDAVVVDTEPQTRSQSSSPSTPQPRRPMIVESPDD</sequence>
<gene>
    <name evidence="3" type="ORF">EV193_11154</name>
</gene>
<keyword evidence="4" id="KW-1185">Reference proteome</keyword>
<dbReference type="Proteomes" id="UP000294257">
    <property type="component" value="Unassembled WGS sequence"/>
</dbReference>
<dbReference type="InterPro" id="IPR007313">
    <property type="entry name" value="FxsA"/>
</dbReference>
<organism evidence="3 4">
    <name type="scientific">Herbihabitans rhizosphaerae</name>
    <dbReference type="NCBI Taxonomy" id="1872711"/>
    <lineage>
        <taxon>Bacteria</taxon>
        <taxon>Bacillati</taxon>
        <taxon>Actinomycetota</taxon>
        <taxon>Actinomycetes</taxon>
        <taxon>Pseudonocardiales</taxon>
        <taxon>Pseudonocardiaceae</taxon>
        <taxon>Herbihabitans</taxon>
    </lineage>
</organism>
<accession>A0A4Q7KHE9</accession>
<feature type="compositionally biased region" description="Low complexity" evidence="1">
    <location>
        <begin position="138"/>
        <end position="147"/>
    </location>
</feature>
<evidence type="ECO:0000256" key="1">
    <source>
        <dbReference type="SAM" id="MobiDB-lite"/>
    </source>
</evidence>
<dbReference type="PANTHER" id="PTHR35335:SF1">
    <property type="entry name" value="UPF0716 PROTEIN FXSA"/>
    <property type="match status" value="1"/>
</dbReference>
<keyword evidence="2" id="KW-1133">Transmembrane helix</keyword>
<dbReference type="EMBL" id="SGWQ01000011">
    <property type="protein sequence ID" value="RZS32677.1"/>
    <property type="molecule type" value="Genomic_DNA"/>
</dbReference>
<proteinExistence type="predicted"/>
<dbReference type="NCBIfam" id="NF008528">
    <property type="entry name" value="PRK11463.1-2"/>
    <property type="match status" value="1"/>
</dbReference>
<evidence type="ECO:0000313" key="3">
    <source>
        <dbReference type="EMBL" id="RZS32677.1"/>
    </source>
</evidence>
<keyword evidence="2" id="KW-0812">Transmembrane</keyword>
<feature type="region of interest" description="Disordered" evidence="1">
    <location>
        <begin position="133"/>
        <end position="162"/>
    </location>
</feature>
<keyword evidence="2" id="KW-0472">Membrane</keyword>
<feature type="transmembrane region" description="Helical" evidence="2">
    <location>
        <begin position="25"/>
        <end position="45"/>
    </location>
</feature>
<dbReference type="Pfam" id="PF04186">
    <property type="entry name" value="FxsA"/>
    <property type="match status" value="1"/>
</dbReference>
<dbReference type="AlphaFoldDB" id="A0A4Q7KHE9"/>
<evidence type="ECO:0000256" key="2">
    <source>
        <dbReference type="SAM" id="Phobius"/>
    </source>
</evidence>
<comment type="caution">
    <text evidence="3">The sequence shown here is derived from an EMBL/GenBank/DDBJ whole genome shotgun (WGS) entry which is preliminary data.</text>
</comment>
<evidence type="ECO:0000313" key="4">
    <source>
        <dbReference type="Proteomes" id="UP000294257"/>
    </source>
</evidence>
<dbReference type="PANTHER" id="PTHR35335">
    <property type="entry name" value="UPF0716 PROTEIN FXSA"/>
    <property type="match status" value="1"/>
</dbReference>